<dbReference type="Pfam" id="PF13516">
    <property type="entry name" value="LRR_6"/>
    <property type="match status" value="1"/>
</dbReference>
<dbReference type="GO" id="GO:0004672">
    <property type="term" value="F:protein kinase activity"/>
    <property type="evidence" value="ECO:0007669"/>
    <property type="project" value="InterPro"/>
</dbReference>
<dbReference type="EMBL" id="JAMRDG010000001">
    <property type="protein sequence ID" value="KAJ3702549.1"/>
    <property type="molecule type" value="Genomic_DNA"/>
</dbReference>
<protein>
    <recommendedName>
        <fullName evidence="13">Protein kinase domain-containing protein</fullName>
    </recommendedName>
</protein>
<dbReference type="PANTHER" id="PTHR48007:SF34">
    <property type="entry name" value="PROTEIN STRUBBELIG-RECEPTOR FAMILY 8 ISOFORM X1"/>
    <property type="match status" value="1"/>
</dbReference>
<feature type="region of interest" description="Disordered" evidence="11">
    <location>
        <begin position="266"/>
        <end position="308"/>
    </location>
</feature>
<keyword evidence="15" id="KW-1185">Reference proteome</keyword>
<feature type="compositionally biased region" description="Pro residues" evidence="11">
    <location>
        <begin position="272"/>
        <end position="288"/>
    </location>
</feature>
<dbReference type="InterPro" id="IPR017441">
    <property type="entry name" value="Protein_kinase_ATP_BS"/>
</dbReference>
<evidence type="ECO:0000313" key="14">
    <source>
        <dbReference type="EMBL" id="KAJ3702549.1"/>
    </source>
</evidence>
<dbReference type="Gene3D" id="1.10.510.10">
    <property type="entry name" value="Transferase(Phosphotransferase) domain 1"/>
    <property type="match status" value="1"/>
</dbReference>
<dbReference type="PROSITE" id="PS00107">
    <property type="entry name" value="PROTEIN_KINASE_ATP"/>
    <property type="match status" value="1"/>
</dbReference>
<dbReference type="SUPFAM" id="SSF56112">
    <property type="entry name" value="Protein kinase-like (PK-like)"/>
    <property type="match status" value="1"/>
</dbReference>
<evidence type="ECO:0000256" key="4">
    <source>
        <dbReference type="ARBA" id="ARBA00022692"/>
    </source>
</evidence>
<feature type="compositionally biased region" description="Low complexity" evidence="11">
    <location>
        <begin position="295"/>
        <end position="304"/>
    </location>
</feature>
<dbReference type="InterPro" id="IPR032675">
    <property type="entry name" value="LRR_dom_sf"/>
</dbReference>
<dbReference type="PROSITE" id="PS51450">
    <property type="entry name" value="LRR"/>
    <property type="match status" value="1"/>
</dbReference>
<dbReference type="FunFam" id="3.80.10.10:FF:000062">
    <property type="entry name" value="protein STRUBBELIG-RECEPTOR FAMILY 3"/>
    <property type="match status" value="1"/>
</dbReference>
<name>A0AAD6EVH4_9POAL</name>
<dbReference type="InterPro" id="IPR001245">
    <property type="entry name" value="Ser-Thr/Tyr_kinase_cat_dom"/>
</dbReference>
<evidence type="ECO:0000256" key="7">
    <source>
        <dbReference type="ARBA" id="ARBA00022989"/>
    </source>
</evidence>
<dbReference type="Pfam" id="PF08263">
    <property type="entry name" value="LRRNT_2"/>
    <property type="match status" value="1"/>
</dbReference>
<keyword evidence="7 12" id="KW-1133">Transmembrane helix</keyword>
<keyword evidence="2" id="KW-1003">Cell membrane</keyword>
<dbReference type="Gene3D" id="3.80.10.10">
    <property type="entry name" value="Ribonuclease Inhibitor"/>
    <property type="match status" value="1"/>
</dbReference>
<keyword evidence="9" id="KW-0675">Receptor</keyword>
<keyword evidence="5" id="KW-0732">Signal</keyword>
<evidence type="ECO:0000256" key="2">
    <source>
        <dbReference type="ARBA" id="ARBA00022475"/>
    </source>
</evidence>
<evidence type="ECO:0000256" key="1">
    <source>
        <dbReference type="ARBA" id="ARBA00004162"/>
    </source>
</evidence>
<evidence type="ECO:0000256" key="6">
    <source>
        <dbReference type="ARBA" id="ARBA00022737"/>
    </source>
</evidence>
<evidence type="ECO:0000313" key="15">
    <source>
        <dbReference type="Proteomes" id="UP001210211"/>
    </source>
</evidence>
<feature type="region of interest" description="Disordered" evidence="11">
    <location>
        <begin position="344"/>
        <end position="377"/>
    </location>
</feature>
<dbReference type="FunFam" id="3.30.200.20:FF:000125">
    <property type="entry name" value="Protein STRUBBELIG-RECEPTOR FAMILY 8"/>
    <property type="match status" value="1"/>
</dbReference>
<feature type="binding site" evidence="10">
    <location>
        <position position="472"/>
    </location>
    <ligand>
        <name>ATP</name>
        <dbReference type="ChEBI" id="CHEBI:30616"/>
    </ligand>
</feature>
<dbReference type="InterPro" id="IPR011009">
    <property type="entry name" value="Kinase-like_dom_sf"/>
</dbReference>
<dbReference type="CDD" id="cd14066">
    <property type="entry name" value="STKc_IRAK"/>
    <property type="match status" value="1"/>
</dbReference>
<comment type="caution">
    <text evidence="14">The sequence shown here is derived from an EMBL/GenBank/DDBJ whole genome shotgun (WGS) entry which is preliminary data.</text>
</comment>
<sequence>MCSKLLNPDKWCDLFYNWSQSARRERLERDGEKWFHFVVICILLQICNAKTDDSDVSALNVLFQSFNSPSQLQGWTGNGGDPCSQSWRGVSCSGSNVTSIKLNGLGLTGTLGYNLDKMTSLTELDLSNNNIGSQIPYNLPPNLQTLNLGQNQFNGAIPYSISQMTSLKTLNINHNGLQGNLSDFFFQLSSLTTLDLSFNGLTGDLPESFSALSSLNSLYLQNNQFTGSINVLALLPLQTLNIANNRFTGWIPNQLKKINSLTIDGNSWNSGPAPPPPPYTAPPPPPRKSSPGQRSNGNNGKSNNSGGGSSGVNGGAIAGIIIAILVVGAIAAFFLVRKKKSRMSREENFEQHQPFKFGSNDAKEAKPSPPPPMPFQSSPPHRIEVTELVPPVSLKPPPKIEKVKAVEEDEFSKKPVVNKKSSMSSVKATVYSVADLQIATNSFSVDNLIGEGTFGRVYKAQFNDGKILAVKKLSSAILPHTASDEFAELVARISKLHHPNLTELVGYCMEHGQHLLVYEFHQNGSLHDLLHVSDEYTKPLSWNSRVKIALGSARALEYLHEVCSPSVVHKNFKSSNILLDSEYNPHVSDAGLAGLISDDQFQASDHASGYNAPEVAMSGQYNLKSDVYSFGVVMLELLTGRKPFDSTKPRSEQSLVRWAAPQLHDIDALDRMVDPALKGLYPAKSLSRFADVIALCVQPEPEFRPPMSEVVQALVRLVQRANMTKRMLDGDTQGSSRRLDDPEMQDFV</sequence>
<evidence type="ECO:0000256" key="10">
    <source>
        <dbReference type="PROSITE-ProRule" id="PRU10141"/>
    </source>
</evidence>
<keyword evidence="10" id="KW-0547">Nucleotide-binding</keyword>
<dbReference type="AlphaFoldDB" id="A0AAD6EVH4"/>
<dbReference type="Gene3D" id="3.30.200.20">
    <property type="entry name" value="Phosphorylase Kinase, domain 1"/>
    <property type="match status" value="1"/>
</dbReference>
<dbReference type="PROSITE" id="PS50011">
    <property type="entry name" value="PROTEIN_KINASE_DOM"/>
    <property type="match status" value="1"/>
</dbReference>
<evidence type="ECO:0000256" key="3">
    <source>
        <dbReference type="ARBA" id="ARBA00022614"/>
    </source>
</evidence>
<feature type="region of interest" description="Disordered" evidence="11">
    <location>
        <begin position="726"/>
        <end position="748"/>
    </location>
</feature>
<dbReference type="Proteomes" id="UP001210211">
    <property type="component" value="Unassembled WGS sequence"/>
</dbReference>
<dbReference type="InterPro" id="IPR003591">
    <property type="entry name" value="Leu-rich_rpt_typical-subtyp"/>
</dbReference>
<dbReference type="PANTHER" id="PTHR48007">
    <property type="entry name" value="LEUCINE-RICH REPEAT RECEPTOR-LIKE PROTEIN KINASE PXC1"/>
    <property type="match status" value="1"/>
</dbReference>
<dbReference type="InterPro" id="IPR013210">
    <property type="entry name" value="LRR_N_plant-typ"/>
</dbReference>
<evidence type="ECO:0000256" key="8">
    <source>
        <dbReference type="ARBA" id="ARBA00023136"/>
    </source>
</evidence>
<gene>
    <name evidence="14" type="ORF">LUZ61_006254</name>
</gene>
<proteinExistence type="predicted"/>
<dbReference type="SMART" id="SM00369">
    <property type="entry name" value="LRR_TYP"/>
    <property type="match status" value="4"/>
</dbReference>
<dbReference type="InterPro" id="IPR046959">
    <property type="entry name" value="PRK1-6/SRF4-like"/>
</dbReference>
<dbReference type="Pfam" id="PF13855">
    <property type="entry name" value="LRR_8"/>
    <property type="match status" value="1"/>
</dbReference>
<dbReference type="InterPro" id="IPR000719">
    <property type="entry name" value="Prot_kinase_dom"/>
</dbReference>
<dbReference type="GO" id="GO:0005886">
    <property type="term" value="C:plasma membrane"/>
    <property type="evidence" value="ECO:0007669"/>
    <property type="project" value="UniProtKB-SubCell"/>
</dbReference>
<evidence type="ECO:0000256" key="11">
    <source>
        <dbReference type="SAM" id="MobiDB-lite"/>
    </source>
</evidence>
<dbReference type="SUPFAM" id="SSF52058">
    <property type="entry name" value="L domain-like"/>
    <property type="match status" value="1"/>
</dbReference>
<evidence type="ECO:0000259" key="13">
    <source>
        <dbReference type="PROSITE" id="PS50011"/>
    </source>
</evidence>
<keyword evidence="10" id="KW-0067">ATP-binding</keyword>
<dbReference type="Pfam" id="PF07714">
    <property type="entry name" value="PK_Tyr_Ser-Thr"/>
    <property type="match status" value="1"/>
</dbReference>
<keyword evidence="8 12" id="KW-0472">Membrane</keyword>
<dbReference type="InterPro" id="IPR001611">
    <property type="entry name" value="Leu-rich_rpt"/>
</dbReference>
<dbReference type="Pfam" id="PF00560">
    <property type="entry name" value="LRR_1"/>
    <property type="match status" value="2"/>
</dbReference>
<comment type="subcellular location">
    <subcellularLocation>
        <location evidence="1">Cell membrane</location>
        <topology evidence="1">Single-pass membrane protein</topology>
    </subcellularLocation>
</comment>
<organism evidence="14 15">
    <name type="scientific">Rhynchospora tenuis</name>
    <dbReference type="NCBI Taxonomy" id="198213"/>
    <lineage>
        <taxon>Eukaryota</taxon>
        <taxon>Viridiplantae</taxon>
        <taxon>Streptophyta</taxon>
        <taxon>Embryophyta</taxon>
        <taxon>Tracheophyta</taxon>
        <taxon>Spermatophyta</taxon>
        <taxon>Magnoliopsida</taxon>
        <taxon>Liliopsida</taxon>
        <taxon>Poales</taxon>
        <taxon>Cyperaceae</taxon>
        <taxon>Cyperoideae</taxon>
        <taxon>Rhynchosporeae</taxon>
        <taxon>Rhynchospora</taxon>
    </lineage>
</organism>
<dbReference type="GO" id="GO:0005524">
    <property type="term" value="F:ATP binding"/>
    <property type="evidence" value="ECO:0007669"/>
    <property type="project" value="UniProtKB-UniRule"/>
</dbReference>
<evidence type="ECO:0000256" key="5">
    <source>
        <dbReference type="ARBA" id="ARBA00022729"/>
    </source>
</evidence>
<accession>A0AAD6EVH4</accession>
<evidence type="ECO:0000256" key="12">
    <source>
        <dbReference type="SAM" id="Phobius"/>
    </source>
</evidence>
<feature type="transmembrane region" description="Helical" evidence="12">
    <location>
        <begin position="315"/>
        <end position="336"/>
    </location>
</feature>
<feature type="domain" description="Protein kinase" evidence="13">
    <location>
        <begin position="443"/>
        <end position="717"/>
    </location>
</feature>
<keyword evidence="4 12" id="KW-0812">Transmembrane</keyword>
<dbReference type="FunFam" id="1.10.510.10:FF:000095">
    <property type="entry name" value="protein STRUBBELIG-RECEPTOR FAMILY 8"/>
    <property type="match status" value="1"/>
</dbReference>
<keyword evidence="6" id="KW-0677">Repeat</keyword>
<keyword evidence="3" id="KW-0433">Leucine-rich repeat</keyword>
<evidence type="ECO:0000256" key="9">
    <source>
        <dbReference type="ARBA" id="ARBA00023170"/>
    </source>
</evidence>
<reference evidence="14 15" key="1">
    <citation type="journal article" date="2022" name="Cell">
        <title>Repeat-based holocentromeres influence genome architecture and karyotype evolution.</title>
        <authorList>
            <person name="Hofstatter P.G."/>
            <person name="Thangavel G."/>
            <person name="Lux T."/>
            <person name="Neumann P."/>
            <person name="Vondrak T."/>
            <person name="Novak P."/>
            <person name="Zhang M."/>
            <person name="Costa L."/>
            <person name="Castellani M."/>
            <person name="Scott A."/>
            <person name="Toegelov H."/>
            <person name="Fuchs J."/>
            <person name="Mata-Sucre Y."/>
            <person name="Dias Y."/>
            <person name="Vanzela A.L.L."/>
            <person name="Huettel B."/>
            <person name="Almeida C.C.S."/>
            <person name="Simkova H."/>
            <person name="Souza G."/>
            <person name="Pedrosa-Harand A."/>
            <person name="Macas J."/>
            <person name="Mayer K.F.X."/>
            <person name="Houben A."/>
            <person name="Marques A."/>
        </authorList>
    </citation>
    <scope>NUCLEOTIDE SEQUENCE [LARGE SCALE GENOMIC DNA]</scope>
    <source>
        <strain evidence="14">RhyTen1mFocal</strain>
    </source>
</reference>